<accession>A0A6C0E4M0</accession>
<feature type="compositionally biased region" description="Basic residues" evidence="1">
    <location>
        <begin position="944"/>
        <end position="967"/>
    </location>
</feature>
<dbReference type="AlphaFoldDB" id="A0A6C0E4M0"/>
<dbReference type="EMBL" id="MN739736">
    <property type="protein sequence ID" value="QHT24004.1"/>
    <property type="molecule type" value="Genomic_DNA"/>
</dbReference>
<feature type="compositionally biased region" description="Basic and acidic residues" evidence="1">
    <location>
        <begin position="257"/>
        <end position="269"/>
    </location>
</feature>
<evidence type="ECO:0000256" key="1">
    <source>
        <dbReference type="SAM" id="MobiDB-lite"/>
    </source>
</evidence>
<reference evidence="2" key="1">
    <citation type="journal article" date="2020" name="Nature">
        <title>Giant virus diversity and host interactions through global metagenomics.</title>
        <authorList>
            <person name="Schulz F."/>
            <person name="Roux S."/>
            <person name="Paez-Espino D."/>
            <person name="Jungbluth S."/>
            <person name="Walsh D.A."/>
            <person name="Denef V.J."/>
            <person name="McMahon K.D."/>
            <person name="Konstantinidis K.T."/>
            <person name="Eloe-Fadrosh E.A."/>
            <person name="Kyrpides N.C."/>
            <person name="Woyke T."/>
        </authorList>
    </citation>
    <scope>NUCLEOTIDE SEQUENCE</scope>
    <source>
        <strain evidence="2">GVMAG-M-3300023179-132</strain>
    </source>
</reference>
<feature type="region of interest" description="Disordered" evidence="1">
    <location>
        <begin position="942"/>
        <end position="967"/>
    </location>
</feature>
<protein>
    <recommendedName>
        <fullName evidence="3">Nucleotide-diphospho-sugar transferase domain-containing protein</fullName>
    </recommendedName>
</protein>
<organism evidence="2">
    <name type="scientific">viral metagenome</name>
    <dbReference type="NCBI Taxonomy" id="1070528"/>
    <lineage>
        <taxon>unclassified sequences</taxon>
        <taxon>metagenomes</taxon>
        <taxon>organismal metagenomes</taxon>
    </lineage>
</organism>
<name>A0A6C0E4M0_9ZZZZ</name>
<feature type="region of interest" description="Disordered" evidence="1">
    <location>
        <begin position="216"/>
        <end position="298"/>
    </location>
</feature>
<evidence type="ECO:0008006" key="3">
    <source>
        <dbReference type="Google" id="ProtNLM"/>
    </source>
</evidence>
<evidence type="ECO:0000313" key="2">
    <source>
        <dbReference type="EMBL" id="QHT24004.1"/>
    </source>
</evidence>
<proteinExistence type="predicted"/>
<sequence length="967" mass="110728">MADLKGIIAATKAEPTIVNEASKFVVVTYWWGSGNLNNNTARPCISFYEDLFSKVLRICIDTLFTINQLAAPEVSSLEGRVEDTKPDLEGQLRNITKLSAFYTILKKKTEEYYNEIYSYLEFPTNSRERCLALEKTASLLEGLKDLNGEKDTGKTPRGYTYKSREEIYMLLLFIASEFIRLNKEDIIRIYEIKTEVADIKTQYLNKVKSAVPLDEKKMDVSPSAKSDTDEIPPQLDDGVSTKMPAEEYEDDSAAAARSDDKNVRKERSRSPPKSLQSRSDLKEAFSTLSKKKEEKSARGMVPLQIGGRQVGEADMQLFKAYKEKLDVLSKEKSELTKKIKLSPRTKNSYVPVDVKPSVDGVKSKEELLNELRVLDKFQNKSLNEILVQEMRYLNPLDFKDMLANWEKTCHDNKCNYMAVEYPEFAMPGGYQMAINAKPLFIKKCIELCRGRSVLYIDGDMRIRKYPIIFDLPGVDYMARGWHMDPRSSYKLDESITYDPYTFETSGGTMFFSTSPESLELLQIWISTSASCYQVGKADDRIISLIFNSRKLLLKMKIIQLPIEYLWLTLDYSDRLIETDVYDYNFKKMDSSIFIDHPECLTSEDTAASSGACNDREPCFYCFIEGNVDPVSEQFFEHLAFPDKSYVEGVKSYHDFMSETYYLDDGNKRLYEKGFVEPGRDVAFNEQPLYITSFDKKYGAGRNELSEAIIDRSTKMATEGLYEFDEENNLAIIVNGTFTKGPEEDNKPDTTKILALIYKLLSEGKDVLYNPKPAENGGDAIYKEFIANRETKYKNTEFAFVPIFNESSKFNDIYRPKIDLTDCMYFKSDCEFMKKFITMFESLKDMSDFINYGSYQFVSSVRVSYLVIKKQRTPKVVLEQRPLEVQLPTAEEDATKELAATEQNGGGIEENGGGCTPNIDFESAYLKAIEMSIDDTSAVIQNAAGKKHIKRSRKRVRFSNKRSRKQRK</sequence>